<dbReference type="Proteomes" id="UP000002975">
    <property type="component" value="Unassembled WGS sequence"/>
</dbReference>
<protein>
    <recommendedName>
        <fullName evidence="1">Peptidase S26 domain-containing protein</fullName>
    </recommendedName>
</protein>
<dbReference type="BioCyc" id="FSP469605-HMP:GTSP-1683-MONOMER"/>
<dbReference type="GO" id="GO:0006465">
    <property type="term" value="P:signal peptide processing"/>
    <property type="evidence" value="ECO:0007669"/>
    <property type="project" value="InterPro"/>
</dbReference>
<dbReference type="AlphaFoldDB" id="E5BI20"/>
<dbReference type="Pfam" id="PF10502">
    <property type="entry name" value="Peptidase_S26"/>
    <property type="match status" value="1"/>
</dbReference>
<name>E5BI20_9FUSO</name>
<evidence type="ECO:0000259" key="1">
    <source>
        <dbReference type="Pfam" id="PF10502"/>
    </source>
</evidence>
<dbReference type="HOGENOM" id="CLU_104604_3_1_0"/>
<organism evidence="2 3">
    <name type="scientific">Fusobacterium gonidiaformans 3-1-5R</name>
    <dbReference type="NCBI Taxonomy" id="469605"/>
    <lineage>
        <taxon>Bacteria</taxon>
        <taxon>Fusobacteriati</taxon>
        <taxon>Fusobacteriota</taxon>
        <taxon>Fusobacteriia</taxon>
        <taxon>Fusobacteriales</taxon>
        <taxon>Fusobacteriaceae</taxon>
        <taxon>Fusobacterium</taxon>
    </lineage>
</organism>
<dbReference type="GO" id="GO:0004252">
    <property type="term" value="F:serine-type endopeptidase activity"/>
    <property type="evidence" value="ECO:0007669"/>
    <property type="project" value="InterPro"/>
</dbReference>
<evidence type="ECO:0000313" key="3">
    <source>
        <dbReference type="Proteomes" id="UP000002975"/>
    </source>
</evidence>
<keyword evidence="3" id="KW-1185">Reference proteome</keyword>
<dbReference type="InterPro" id="IPR036286">
    <property type="entry name" value="LexA/Signal_pep-like_sf"/>
</dbReference>
<feature type="domain" description="Peptidase S26" evidence="1">
    <location>
        <begin position="11"/>
        <end position="170"/>
    </location>
</feature>
<proteinExistence type="predicted"/>
<sequence>MKRRDMRKKYVWFLFLILVIGTLQYKSRDYTINITRSLPLGIYHLEEASDIQLGDIVQFQLEKEKMDFLYDREYLPRIADTLLKIVAADSTNSEKIRIQNNSIFPILYIGNHNWGPILPADSKNRVVPQISLEEMKPKEGEYLLLSPVARSFDGRYWGSISKEKILKKATPILIF</sequence>
<dbReference type="InterPro" id="IPR019533">
    <property type="entry name" value="Peptidase_S26"/>
</dbReference>
<evidence type="ECO:0000313" key="2">
    <source>
        <dbReference type="EMBL" id="EFS22143.1"/>
    </source>
</evidence>
<gene>
    <name evidence="2" type="ORF">FSBG_01640</name>
</gene>
<dbReference type="EMBL" id="GG657974">
    <property type="protein sequence ID" value="EFS22143.1"/>
    <property type="molecule type" value="Genomic_DNA"/>
</dbReference>
<dbReference type="SUPFAM" id="SSF51306">
    <property type="entry name" value="LexA/Signal peptidase"/>
    <property type="match status" value="1"/>
</dbReference>
<accession>E5BI20</accession>
<reference evidence="2 3" key="1">
    <citation type="submission" date="2009-02" db="EMBL/GenBank/DDBJ databases">
        <title>The Genome Sequence of Fusobacterium sp. 3_1_5R.</title>
        <authorList>
            <consortium name="The Broad Institute Genome Sequencing Platform"/>
            <person name="Ward D."/>
            <person name="Young S.K."/>
            <person name="Kodira C.D."/>
            <person name="Zeng Q."/>
            <person name="Koehrsen M."/>
            <person name="Alvarado L."/>
            <person name="Berlin A."/>
            <person name="Borenstein D."/>
            <person name="Chen Z."/>
            <person name="Engels R."/>
            <person name="Freedman E."/>
            <person name="Gellesch M."/>
            <person name="Goldberg J."/>
            <person name="Griggs A."/>
            <person name="Gujja S."/>
            <person name="Heiman D."/>
            <person name="Hepburn T."/>
            <person name="Howarth C."/>
            <person name="Jen D."/>
            <person name="Larson L."/>
            <person name="Lewis B."/>
            <person name="Mehta T."/>
            <person name="Park D."/>
            <person name="Pearson M."/>
            <person name="Roberts A."/>
            <person name="Saif S."/>
            <person name="Shea T."/>
            <person name="Shenoy N."/>
            <person name="Sisk P."/>
            <person name="Stolte C."/>
            <person name="Sykes S."/>
            <person name="Walk T."/>
            <person name="White J."/>
            <person name="Yandava C."/>
            <person name="Allen-Vercoe E."/>
            <person name="Strauss J."/>
            <person name="Ambrose C."/>
            <person name="Lander E."/>
            <person name="Nusbaum C."/>
            <person name="Galagan J."/>
            <person name="Birren B."/>
        </authorList>
    </citation>
    <scope>NUCLEOTIDE SEQUENCE [LARGE SCALE GENOMIC DNA]</scope>
    <source>
        <strain evidence="2 3">3_1_5R</strain>
    </source>
</reference>